<evidence type="ECO:0000313" key="1">
    <source>
        <dbReference type="EMBL" id="RNA22845.1"/>
    </source>
</evidence>
<reference evidence="1 2" key="1">
    <citation type="journal article" date="2018" name="Sci. Rep.">
        <title>Genomic signatures of local adaptation to the degree of environmental predictability in rotifers.</title>
        <authorList>
            <person name="Franch-Gras L."/>
            <person name="Hahn C."/>
            <person name="Garcia-Roger E.M."/>
            <person name="Carmona M.J."/>
            <person name="Serra M."/>
            <person name="Gomez A."/>
        </authorList>
    </citation>
    <scope>NUCLEOTIDE SEQUENCE [LARGE SCALE GENOMIC DNA]</scope>
    <source>
        <strain evidence="1">HYR1</strain>
    </source>
</reference>
<evidence type="ECO:0000313" key="2">
    <source>
        <dbReference type="Proteomes" id="UP000276133"/>
    </source>
</evidence>
<accession>A0A3M7RHT5</accession>
<keyword evidence="2" id="KW-1185">Reference proteome</keyword>
<dbReference type="Proteomes" id="UP000276133">
    <property type="component" value="Unassembled WGS sequence"/>
</dbReference>
<proteinExistence type="predicted"/>
<name>A0A3M7RHT5_BRAPC</name>
<sequence length="69" mass="8379">MYLKFYFDSHSNTKSQFMKSMYIHFKRDRSKVRLSELVDKDTSILQFIDKRLTFLGISNIKNTSFHKEH</sequence>
<gene>
    <name evidence="1" type="ORF">BpHYR1_049015</name>
</gene>
<comment type="caution">
    <text evidence="1">The sequence shown here is derived from an EMBL/GenBank/DDBJ whole genome shotgun (WGS) entry which is preliminary data.</text>
</comment>
<dbReference type="AlphaFoldDB" id="A0A3M7RHT5"/>
<dbReference type="EMBL" id="REGN01003390">
    <property type="protein sequence ID" value="RNA22845.1"/>
    <property type="molecule type" value="Genomic_DNA"/>
</dbReference>
<protein>
    <submittedName>
        <fullName evidence="1">Uncharacterized protein</fullName>
    </submittedName>
</protein>
<organism evidence="1 2">
    <name type="scientific">Brachionus plicatilis</name>
    <name type="common">Marine rotifer</name>
    <name type="synonym">Brachionus muelleri</name>
    <dbReference type="NCBI Taxonomy" id="10195"/>
    <lineage>
        <taxon>Eukaryota</taxon>
        <taxon>Metazoa</taxon>
        <taxon>Spiralia</taxon>
        <taxon>Gnathifera</taxon>
        <taxon>Rotifera</taxon>
        <taxon>Eurotatoria</taxon>
        <taxon>Monogononta</taxon>
        <taxon>Pseudotrocha</taxon>
        <taxon>Ploima</taxon>
        <taxon>Brachionidae</taxon>
        <taxon>Brachionus</taxon>
    </lineage>
</organism>